<keyword evidence="5 8" id="KW-1133">Transmembrane helix</keyword>
<feature type="transmembrane region" description="Helical" evidence="8">
    <location>
        <begin position="67"/>
        <end position="96"/>
    </location>
</feature>
<evidence type="ECO:0000256" key="8">
    <source>
        <dbReference type="SAM" id="Phobius"/>
    </source>
</evidence>
<accession>A0A6J4VPL8</accession>
<dbReference type="EMBL" id="CADCWP010000296">
    <property type="protein sequence ID" value="CAA9584096.1"/>
    <property type="molecule type" value="Genomic_DNA"/>
</dbReference>
<feature type="transmembrane region" description="Helical" evidence="8">
    <location>
        <begin position="6"/>
        <end position="21"/>
    </location>
</feature>
<evidence type="ECO:0000313" key="10">
    <source>
        <dbReference type="EMBL" id="CAA9584096.1"/>
    </source>
</evidence>
<evidence type="ECO:0000256" key="5">
    <source>
        <dbReference type="ARBA" id="ARBA00022989"/>
    </source>
</evidence>
<keyword evidence="4 7" id="KW-0812">Transmembrane</keyword>
<feature type="transmembrane region" description="Helical" evidence="8">
    <location>
        <begin position="28"/>
        <end position="47"/>
    </location>
</feature>
<feature type="transmembrane region" description="Helical" evidence="8">
    <location>
        <begin position="245"/>
        <end position="267"/>
    </location>
</feature>
<dbReference type="InterPro" id="IPR050586">
    <property type="entry name" value="CPA3_Na-H_Antiporter_D"/>
</dbReference>
<evidence type="ECO:0000256" key="2">
    <source>
        <dbReference type="ARBA" id="ARBA00005346"/>
    </source>
</evidence>
<feature type="transmembrane region" description="Helical" evidence="8">
    <location>
        <begin position="335"/>
        <end position="358"/>
    </location>
</feature>
<feature type="transmembrane region" description="Helical" evidence="8">
    <location>
        <begin position="396"/>
        <end position="413"/>
    </location>
</feature>
<dbReference type="PANTHER" id="PTHR42703:SF1">
    <property type="entry name" value="NA(+)_H(+) ANTIPORTER SUBUNIT D1"/>
    <property type="match status" value="1"/>
</dbReference>
<protein>
    <submittedName>
        <fullName evidence="10">Na(+) H(+) antiporter subunit D</fullName>
    </submittedName>
</protein>
<dbReference type="GO" id="GO:0005886">
    <property type="term" value="C:plasma membrane"/>
    <property type="evidence" value="ECO:0007669"/>
    <property type="project" value="UniProtKB-SubCell"/>
</dbReference>
<name>A0A6J4VPL8_9DEIN</name>
<dbReference type="GO" id="GO:0008137">
    <property type="term" value="F:NADH dehydrogenase (ubiquinone) activity"/>
    <property type="evidence" value="ECO:0007669"/>
    <property type="project" value="InterPro"/>
</dbReference>
<feature type="domain" description="NADH:quinone oxidoreductase/Mrp antiporter transmembrane" evidence="9">
    <location>
        <begin position="137"/>
        <end position="421"/>
    </location>
</feature>
<feature type="transmembrane region" description="Helical" evidence="8">
    <location>
        <begin position="420"/>
        <end position="439"/>
    </location>
</feature>
<feature type="transmembrane region" description="Helical" evidence="8">
    <location>
        <begin position="214"/>
        <end position="238"/>
    </location>
</feature>
<evidence type="ECO:0000256" key="7">
    <source>
        <dbReference type="RuleBase" id="RU000320"/>
    </source>
</evidence>
<evidence type="ECO:0000259" key="9">
    <source>
        <dbReference type="Pfam" id="PF00361"/>
    </source>
</evidence>
<evidence type="ECO:0000256" key="1">
    <source>
        <dbReference type="ARBA" id="ARBA00004651"/>
    </source>
</evidence>
<evidence type="ECO:0000256" key="4">
    <source>
        <dbReference type="ARBA" id="ARBA00022692"/>
    </source>
</evidence>
<evidence type="ECO:0000256" key="3">
    <source>
        <dbReference type="ARBA" id="ARBA00022475"/>
    </source>
</evidence>
<dbReference type="PANTHER" id="PTHR42703">
    <property type="entry name" value="NADH DEHYDROGENASE"/>
    <property type="match status" value="1"/>
</dbReference>
<dbReference type="GO" id="GO:0042773">
    <property type="term" value="P:ATP synthesis coupled electron transport"/>
    <property type="evidence" value="ECO:0007669"/>
    <property type="project" value="InterPro"/>
</dbReference>
<feature type="transmembrane region" description="Helical" evidence="8">
    <location>
        <begin position="308"/>
        <end position="329"/>
    </location>
</feature>
<dbReference type="InterPro" id="IPR003918">
    <property type="entry name" value="NADH_UbQ_OxRdtase"/>
</dbReference>
<reference evidence="10" key="1">
    <citation type="submission" date="2020-02" db="EMBL/GenBank/DDBJ databases">
        <authorList>
            <person name="Meier V. D."/>
        </authorList>
    </citation>
    <scope>NUCLEOTIDE SEQUENCE</scope>
    <source>
        <strain evidence="10">AVDCRST_MAG86</strain>
    </source>
</reference>
<proteinExistence type="inferred from homology"/>
<keyword evidence="6 8" id="KW-0472">Membrane</keyword>
<keyword evidence="3" id="KW-1003">Cell membrane</keyword>
<feature type="transmembrane region" description="Helical" evidence="8">
    <location>
        <begin position="459"/>
        <end position="481"/>
    </location>
</feature>
<feature type="transmembrane region" description="Helical" evidence="8">
    <location>
        <begin position="370"/>
        <end position="390"/>
    </location>
</feature>
<feature type="transmembrane region" description="Helical" evidence="8">
    <location>
        <begin position="140"/>
        <end position="160"/>
    </location>
</feature>
<evidence type="ECO:0000256" key="6">
    <source>
        <dbReference type="ARBA" id="ARBA00023136"/>
    </source>
</evidence>
<feature type="transmembrane region" description="Helical" evidence="8">
    <location>
        <begin position="279"/>
        <end position="301"/>
    </location>
</feature>
<gene>
    <name evidence="10" type="ORF">AVDCRST_MAG86-3530</name>
</gene>
<dbReference type="InterPro" id="IPR001750">
    <property type="entry name" value="ND/Mrp_TM"/>
</dbReference>
<dbReference type="AlphaFoldDB" id="A0A6J4VPL8"/>
<comment type="subcellular location">
    <subcellularLocation>
        <location evidence="1">Cell membrane</location>
        <topology evidence="1">Multi-pass membrane protein</topology>
    </subcellularLocation>
    <subcellularLocation>
        <location evidence="7">Membrane</location>
        <topology evidence="7">Multi-pass membrane protein</topology>
    </subcellularLocation>
</comment>
<organism evidence="10">
    <name type="scientific">uncultured Truepera sp</name>
    <dbReference type="NCBI Taxonomy" id="543023"/>
    <lineage>
        <taxon>Bacteria</taxon>
        <taxon>Thermotogati</taxon>
        <taxon>Deinococcota</taxon>
        <taxon>Deinococci</taxon>
        <taxon>Trueperales</taxon>
        <taxon>Trueperaceae</taxon>
        <taxon>Truepera</taxon>
        <taxon>environmental samples</taxon>
    </lineage>
</organism>
<dbReference type="Pfam" id="PF00361">
    <property type="entry name" value="Proton_antipo_M"/>
    <property type="match status" value="1"/>
</dbReference>
<feature type="transmembrane region" description="Helical" evidence="8">
    <location>
        <begin position="117"/>
        <end position="134"/>
    </location>
</feature>
<dbReference type="PRINTS" id="PR01437">
    <property type="entry name" value="NUOXDRDTASE4"/>
</dbReference>
<comment type="similarity">
    <text evidence="2">Belongs to the CPA3 antiporters (TC 2.A.63) subunit D family.</text>
</comment>
<sequence>MNVLTLPVLLPLFGGTLLLLIKRPQGRAGVGTAAALLTLLASCWIAVRSFSGTVLVTQLGGWPAPYGITLVADGLTGVMLLLSGVTGLMTVIYAASSLQHAPRRGGTPVLSRARERLGTPALLQFLLMGVNMSFLTGDLFNLFVSFEVMLVASYGLLLIGGELPQLREGFKYVVVNLVASAIFVAAAGLAYGLFGTLNMADIAARLQDVSGDPRVTLIVLLLALVFATKAAVFPFGFWLPYSYPVVPGAVGAFFGAVLTKVGVYALLRLFTLLTPGETALKNGLLILATLTILIGALGAVSQRRWRHLLAFANVASVGYLVLGLSSGALAPTLYYLIHSVLVIFTLFSLAGLAELVAGGRFGDGHSEGHLGAYPLLGAVYFVSALALAGLPPTSGFIGKFALVQVLLGSGGLLRVFASVVAVASGLLLLYAAMGIWRGFFWGADDAVHRPPLPKGMLRVTGAAGGLLVMLAIASGPVYALAERVAVQLERPADYISHVVPEGDAP</sequence>
<feature type="transmembrane region" description="Helical" evidence="8">
    <location>
        <begin position="172"/>
        <end position="194"/>
    </location>
</feature>